<dbReference type="Pfam" id="PF00483">
    <property type="entry name" value="NTP_transferase"/>
    <property type="match status" value="1"/>
</dbReference>
<dbReference type="AlphaFoldDB" id="A0A383CVD5"/>
<dbReference type="PANTHER" id="PTHR22572">
    <property type="entry name" value="SUGAR-1-PHOSPHATE GUANYL TRANSFERASE"/>
    <property type="match status" value="1"/>
</dbReference>
<dbReference type="InterPro" id="IPR029044">
    <property type="entry name" value="Nucleotide-diphossugar_trans"/>
</dbReference>
<dbReference type="Gene3D" id="3.90.550.10">
    <property type="entry name" value="Spore Coat Polysaccharide Biosynthesis Protein SpsA, Chain A"/>
    <property type="match status" value="1"/>
</dbReference>
<dbReference type="InterPro" id="IPR005835">
    <property type="entry name" value="NTP_transferase_dom"/>
</dbReference>
<reference evidence="2" key="1">
    <citation type="submission" date="2018-05" db="EMBL/GenBank/DDBJ databases">
        <authorList>
            <person name="Lanie J.A."/>
            <person name="Ng W.-L."/>
            <person name="Kazmierczak K.M."/>
            <person name="Andrzejewski T.M."/>
            <person name="Davidsen T.M."/>
            <person name="Wayne K.J."/>
            <person name="Tettelin H."/>
            <person name="Glass J.I."/>
            <person name="Rusch D."/>
            <person name="Podicherti R."/>
            <person name="Tsui H.-C.T."/>
            <person name="Winkler M.E."/>
        </authorList>
    </citation>
    <scope>NUCLEOTIDE SEQUENCE</scope>
</reference>
<evidence type="ECO:0000259" key="1">
    <source>
        <dbReference type="PROSITE" id="PS51371"/>
    </source>
</evidence>
<protein>
    <recommendedName>
        <fullName evidence="1">CBS domain-containing protein</fullName>
    </recommendedName>
</protein>
<dbReference type="Pfam" id="PF00571">
    <property type="entry name" value="CBS"/>
    <property type="match status" value="1"/>
</dbReference>
<dbReference type="PROSITE" id="PS51371">
    <property type="entry name" value="CBS"/>
    <property type="match status" value="1"/>
</dbReference>
<feature type="non-terminal residue" evidence="2">
    <location>
        <position position="230"/>
    </location>
</feature>
<proteinExistence type="predicted"/>
<dbReference type="InterPro" id="IPR000644">
    <property type="entry name" value="CBS_dom"/>
</dbReference>
<organism evidence="2">
    <name type="scientific">marine metagenome</name>
    <dbReference type="NCBI Taxonomy" id="408172"/>
    <lineage>
        <taxon>unclassified sequences</taxon>
        <taxon>metagenomes</taxon>
        <taxon>ecological metagenomes</taxon>
    </lineage>
</organism>
<dbReference type="InterPro" id="IPR046342">
    <property type="entry name" value="CBS_dom_sf"/>
</dbReference>
<feature type="domain" description="CBS" evidence="1">
    <location>
        <begin position="3"/>
        <end position="60"/>
    </location>
</feature>
<evidence type="ECO:0000313" key="2">
    <source>
        <dbReference type="EMBL" id="SVE36003.1"/>
    </source>
</evidence>
<accession>A0A383CVD5</accession>
<dbReference type="EMBL" id="UINC01211907">
    <property type="protein sequence ID" value="SVE36003.1"/>
    <property type="molecule type" value="Genomic_DNA"/>
</dbReference>
<dbReference type="Gene3D" id="3.10.580.10">
    <property type="entry name" value="CBS-domain"/>
    <property type="match status" value="1"/>
</dbReference>
<dbReference type="SUPFAM" id="SSF53448">
    <property type="entry name" value="Nucleotide-diphospho-sugar transferases"/>
    <property type="match status" value="1"/>
</dbReference>
<sequence>MEIEKLIHLCIAPTDHIRNAIRVMSQLNAQICLVIDERKKLIGTVTDGDIRRGLLKGLSLESQVGEVMQRQFTSLPVGASVPDVLKVMGEKYVAQMPMLNSAGQVEQLHLMRDLVYVEPLSNYVVIMAGGRGERLRPLTNSCPKPMLLVQSKPILEVILERCVGSGFSNFYFSVNYLKEHITDYFEDGSRWGVNIEYIQEDKPLGTVGSLSLLPQKPTAPFLVINGDVLT</sequence>
<name>A0A383CVD5_9ZZZZ</name>
<gene>
    <name evidence="2" type="ORF">METZ01_LOCUS488857</name>
</gene>
<dbReference type="SUPFAM" id="SSF54631">
    <property type="entry name" value="CBS-domain pair"/>
    <property type="match status" value="1"/>
</dbReference>
<dbReference type="InterPro" id="IPR050486">
    <property type="entry name" value="Mannose-1P_guanyltransferase"/>
</dbReference>